<dbReference type="AlphaFoldDB" id="A0AAV1T272"/>
<organism evidence="1 2">
    <name type="scientific">Peronospora matthiolae</name>
    <dbReference type="NCBI Taxonomy" id="2874970"/>
    <lineage>
        <taxon>Eukaryota</taxon>
        <taxon>Sar</taxon>
        <taxon>Stramenopiles</taxon>
        <taxon>Oomycota</taxon>
        <taxon>Peronosporomycetes</taxon>
        <taxon>Peronosporales</taxon>
        <taxon>Peronosporaceae</taxon>
        <taxon>Peronospora</taxon>
    </lineage>
</organism>
<dbReference type="Proteomes" id="UP001162060">
    <property type="component" value="Unassembled WGS sequence"/>
</dbReference>
<comment type="caution">
    <text evidence="1">The sequence shown here is derived from an EMBL/GenBank/DDBJ whole genome shotgun (WGS) entry which is preliminary data.</text>
</comment>
<gene>
    <name evidence="1" type="ORF">PM001_LOCUS821</name>
</gene>
<accession>A0AAV1T272</accession>
<name>A0AAV1T272_9STRA</name>
<dbReference type="EMBL" id="CAKLBY020000004">
    <property type="protein sequence ID" value="CAK7894534.1"/>
    <property type="molecule type" value="Genomic_DNA"/>
</dbReference>
<evidence type="ECO:0000313" key="1">
    <source>
        <dbReference type="EMBL" id="CAK7894534.1"/>
    </source>
</evidence>
<evidence type="ECO:0000313" key="2">
    <source>
        <dbReference type="Proteomes" id="UP001162060"/>
    </source>
</evidence>
<proteinExistence type="predicted"/>
<reference evidence="1" key="1">
    <citation type="submission" date="2024-01" db="EMBL/GenBank/DDBJ databases">
        <authorList>
            <person name="Webb A."/>
        </authorList>
    </citation>
    <scope>NUCLEOTIDE SEQUENCE</scope>
    <source>
        <strain evidence="1">Pm1</strain>
    </source>
</reference>
<protein>
    <submittedName>
        <fullName evidence="1">Uncharacterized protein</fullName>
    </submittedName>
</protein>
<sequence length="99" mass="11692">MLTFQSKKHRLLSSYYDDARVLTEQTPGFAQDKLSEHTDTLERVQSEFDNVKKATRDTTSKFYQDNVTPTLNPILDPIWPMCTRSRARKWKSSCRFCRK</sequence>